<evidence type="ECO:0000259" key="6">
    <source>
        <dbReference type="PROSITE" id="PS50250"/>
    </source>
</evidence>
<dbReference type="FunFam" id="1.10.10.10:FF:000212">
    <property type="entry name" value="Eukaryotic translation initiation factor 3 subunit K"/>
    <property type="match status" value="1"/>
</dbReference>
<dbReference type="GO" id="GO:0016282">
    <property type="term" value="C:eukaryotic 43S preinitiation complex"/>
    <property type="evidence" value="ECO:0007669"/>
    <property type="project" value="UniProtKB-UniRule"/>
</dbReference>
<reference evidence="7" key="1">
    <citation type="submission" date="2013-04" db="EMBL/GenBank/DDBJ databases">
        <authorList>
            <person name="Qu J."/>
            <person name="Murali S.C."/>
            <person name="Bandaranaike D."/>
            <person name="Bellair M."/>
            <person name="Blankenburg K."/>
            <person name="Chao H."/>
            <person name="Dinh H."/>
            <person name="Doddapaneni H."/>
            <person name="Downs B."/>
            <person name="Dugan-Rocha S."/>
            <person name="Elkadiri S."/>
            <person name="Gnanaolivu R.D."/>
            <person name="Hernandez B."/>
            <person name="Javaid M."/>
            <person name="Jayaseelan J.C."/>
            <person name="Lee S."/>
            <person name="Li M."/>
            <person name="Ming W."/>
            <person name="Munidasa M."/>
            <person name="Muniz J."/>
            <person name="Nguyen L."/>
            <person name="Ongeri F."/>
            <person name="Osuji N."/>
            <person name="Pu L.-L."/>
            <person name="Puazo M."/>
            <person name="Qu C."/>
            <person name="Quiroz J."/>
            <person name="Raj R."/>
            <person name="Weissenberger G."/>
            <person name="Xin Y."/>
            <person name="Zou X."/>
            <person name="Han Y."/>
            <person name="Richards S."/>
            <person name="Worley K."/>
            <person name="Muzny D."/>
            <person name="Gibbs R."/>
        </authorList>
    </citation>
    <scope>NUCLEOTIDE SEQUENCE</scope>
    <source>
        <strain evidence="7">Sampled in the wild</strain>
    </source>
</reference>
<dbReference type="AlphaFoldDB" id="A0A8K0K748"/>
<evidence type="ECO:0000256" key="1">
    <source>
        <dbReference type="ARBA" id="ARBA00022490"/>
    </source>
</evidence>
<dbReference type="InterPro" id="IPR009374">
    <property type="entry name" value="eIF3k"/>
</dbReference>
<evidence type="ECO:0000313" key="8">
    <source>
        <dbReference type="Proteomes" id="UP000792457"/>
    </source>
</evidence>
<organism evidence="7 8">
    <name type="scientific">Ladona fulva</name>
    <name type="common">Scarce chaser dragonfly</name>
    <name type="synonym">Libellula fulva</name>
    <dbReference type="NCBI Taxonomy" id="123851"/>
    <lineage>
        <taxon>Eukaryota</taxon>
        <taxon>Metazoa</taxon>
        <taxon>Ecdysozoa</taxon>
        <taxon>Arthropoda</taxon>
        <taxon>Hexapoda</taxon>
        <taxon>Insecta</taxon>
        <taxon>Pterygota</taxon>
        <taxon>Palaeoptera</taxon>
        <taxon>Odonata</taxon>
        <taxon>Epiprocta</taxon>
        <taxon>Anisoptera</taxon>
        <taxon>Libelluloidea</taxon>
        <taxon>Libellulidae</taxon>
        <taxon>Ladona</taxon>
    </lineage>
</organism>
<keyword evidence="1 5" id="KW-0963">Cytoplasm</keyword>
<dbReference type="HAMAP" id="MF_03010">
    <property type="entry name" value="eIF3k"/>
    <property type="match status" value="1"/>
</dbReference>
<comment type="subunit">
    <text evidence="5">Component of the eukaryotic translation initiation factor 3 (eIF-3) complex.</text>
</comment>
<gene>
    <name evidence="7" type="ORF">J437_LFUL002324</name>
</gene>
<comment type="caution">
    <text evidence="7">The sequence shown here is derived from an EMBL/GenBank/DDBJ whole genome shotgun (WGS) entry which is preliminary data.</text>
</comment>
<comment type="function">
    <text evidence="5">Component of the eukaryotic translation initiation factor 3 (eIF-3) complex, which is involved in protein synthesis of a specialized repertoire of mRNAs and, together with other initiation factors, stimulates binding of mRNA and methionyl-tRNAi to the 40S ribosome. The eIF-3 complex specifically targets and initiates translation of a subset of mRNAs involved in cell proliferation.</text>
</comment>
<dbReference type="GO" id="GO:0003723">
    <property type="term" value="F:RNA binding"/>
    <property type="evidence" value="ECO:0007669"/>
    <property type="project" value="UniProtKB-UniRule"/>
</dbReference>
<protein>
    <recommendedName>
        <fullName evidence="5">Eukaryotic translation initiation factor 3 subunit K</fullName>
        <shortName evidence="5">eIF3k</shortName>
    </recommendedName>
    <alternativeName>
        <fullName evidence="5">eIF-3 p25</fullName>
    </alternativeName>
</protein>
<dbReference type="PANTHER" id="PTHR13022:SF0">
    <property type="entry name" value="EUKARYOTIC TRANSLATION INITIATION FACTOR 3 SUBUNIT K"/>
    <property type="match status" value="1"/>
</dbReference>
<evidence type="ECO:0000256" key="4">
    <source>
        <dbReference type="ARBA" id="ARBA00057041"/>
    </source>
</evidence>
<keyword evidence="2 5" id="KW-0396">Initiation factor</keyword>
<dbReference type="GO" id="GO:0043022">
    <property type="term" value="F:ribosome binding"/>
    <property type="evidence" value="ECO:0007669"/>
    <property type="project" value="InterPro"/>
</dbReference>
<dbReference type="InterPro" id="IPR033464">
    <property type="entry name" value="CSN8_PSD8_EIF3K"/>
</dbReference>
<comment type="similarity">
    <text evidence="5">Belongs to the eIF-3 subunit K family.</text>
</comment>
<dbReference type="GO" id="GO:0003743">
    <property type="term" value="F:translation initiation factor activity"/>
    <property type="evidence" value="ECO:0007669"/>
    <property type="project" value="UniProtKB-UniRule"/>
</dbReference>
<keyword evidence="8" id="KW-1185">Reference proteome</keyword>
<accession>A0A8K0K748</accession>
<dbReference type="Gene3D" id="1.10.10.10">
    <property type="entry name" value="Winged helix-like DNA-binding domain superfamily/Winged helix DNA-binding domain"/>
    <property type="match status" value="1"/>
</dbReference>
<feature type="domain" description="PCI" evidence="6">
    <location>
        <begin position="50"/>
        <end position="212"/>
    </location>
</feature>
<dbReference type="EMBL" id="KZ308437">
    <property type="protein sequence ID" value="KAG8229600.1"/>
    <property type="molecule type" value="Genomic_DNA"/>
</dbReference>
<dbReference type="SUPFAM" id="SSF48371">
    <property type="entry name" value="ARM repeat"/>
    <property type="match status" value="1"/>
</dbReference>
<dbReference type="GO" id="GO:0006446">
    <property type="term" value="P:regulation of translational initiation"/>
    <property type="evidence" value="ECO:0007669"/>
    <property type="project" value="InterPro"/>
</dbReference>
<dbReference type="PROSITE" id="PS50250">
    <property type="entry name" value="PCI"/>
    <property type="match status" value="1"/>
</dbReference>
<dbReference type="GO" id="GO:0001732">
    <property type="term" value="P:formation of cytoplasmic translation initiation complex"/>
    <property type="evidence" value="ECO:0007669"/>
    <property type="project" value="UniProtKB-UniRule"/>
</dbReference>
<dbReference type="SUPFAM" id="SSF46785">
    <property type="entry name" value="Winged helix' DNA-binding domain"/>
    <property type="match status" value="1"/>
</dbReference>
<sequence>MYFVSKMSLKSAENMRQTIAAMLKGIERFNPENLPTLEEYVEIQVRENAYDLEANLAVLKLYQLDPTKYSTEITSQILIKALTNFPHTDFVLCKCLLNEKNLKEPAIAHINYLADILERCDFKQFWAEVRSSPEIVVQVAGFHDSIRKFVCHVVGITYQTLEVSYLAALLGGVDDQTVRMWMKKYGWTDMGKGMIFIANQEDNIKTKNITEKIDFDSVSPIMAACL</sequence>
<dbReference type="FunFam" id="1.25.40.250:FF:000001">
    <property type="entry name" value="Eukaryotic translation initiation factor 3 subunit K"/>
    <property type="match status" value="1"/>
</dbReference>
<dbReference type="InterPro" id="IPR000717">
    <property type="entry name" value="PCI_dom"/>
</dbReference>
<evidence type="ECO:0000256" key="5">
    <source>
        <dbReference type="HAMAP-Rule" id="MF_03010"/>
    </source>
</evidence>
<dbReference type="OrthoDB" id="337745at2759"/>
<dbReference type="InterPro" id="IPR036390">
    <property type="entry name" value="WH_DNA-bd_sf"/>
</dbReference>
<reference evidence="7" key="2">
    <citation type="submission" date="2017-10" db="EMBL/GenBank/DDBJ databases">
        <title>Ladona fulva Genome sequencing and assembly.</title>
        <authorList>
            <person name="Murali S."/>
            <person name="Richards S."/>
            <person name="Bandaranaike D."/>
            <person name="Bellair M."/>
            <person name="Blankenburg K."/>
            <person name="Chao H."/>
            <person name="Dinh H."/>
            <person name="Doddapaneni H."/>
            <person name="Dugan-Rocha S."/>
            <person name="Elkadiri S."/>
            <person name="Gnanaolivu R."/>
            <person name="Hernandez B."/>
            <person name="Skinner E."/>
            <person name="Javaid M."/>
            <person name="Lee S."/>
            <person name="Li M."/>
            <person name="Ming W."/>
            <person name="Munidasa M."/>
            <person name="Muniz J."/>
            <person name="Nguyen L."/>
            <person name="Hughes D."/>
            <person name="Osuji N."/>
            <person name="Pu L.-L."/>
            <person name="Puazo M."/>
            <person name="Qu C."/>
            <person name="Quiroz J."/>
            <person name="Raj R."/>
            <person name="Weissenberger G."/>
            <person name="Xin Y."/>
            <person name="Zou X."/>
            <person name="Han Y."/>
            <person name="Worley K."/>
            <person name="Muzny D."/>
            <person name="Gibbs R."/>
        </authorList>
    </citation>
    <scope>NUCLEOTIDE SEQUENCE</scope>
    <source>
        <strain evidence="7">Sampled in the wild</strain>
    </source>
</reference>
<dbReference type="InterPro" id="IPR016020">
    <property type="entry name" value="Transl_init_fac_sub12_N_euk"/>
</dbReference>
<dbReference type="Gene3D" id="1.25.40.250">
    <property type="entry name" value="ARM repeat, domain 1"/>
    <property type="match status" value="1"/>
</dbReference>
<evidence type="ECO:0000256" key="2">
    <source>
        <dbReference type="ARBA" id="ARBA00022540"/>
    </source>
</evidence>
<dbReference type="Proteomes" id="UP000792457">
    <property type="component" value="Unassembled WGS sequence"/>
</dbReference>
<dbReference type="GO" id="GO:0033290">
    <property type="term" value="C:eukaryotic 48S preinitiation complex"/>
    <property type="evidence" value="ECO:0007669"/>
    <property type="project" value="UniProtKB-UniRule"/>
</dbReference>
<comment type="function">
    <text evidence="4">Component of the eukaryotic translation initiation factor 3 (eIF-3) complex, which is required for several steps in the initiation of protein synthesis. The eIF-3 complex associates with the 40S ribosome and facilitates the recruitment of eIF-1, eIF-1A, eIF-2:GTP:methionyl-tRNAi and eIF-5 to form the 43S pre-initiation complex (43S PIC). The eIF-3 complex stimulates mRNA recruitment to the 43S PIC and scanning of the mRNA for AUG recognition. The eIF-3 complex is also required for disassembly and recycling of post-termination ribosomal complexes and subsequently prevents premature joining of the 40S and 60S ribosomal subunits prior to initiation. The eIF-3 complex specifically targets and initiates translation of a subset of mRNAs involved in cell proliferation, including cell cycling, differentiation and apoptosis, and uses different modes of RNA stem-loop binding to exert either translational activation or repression.</text>
</comment>
<dbReference type="Pfam" id="PF10075">
    <property type="entry name" value="CSN8_PSD8_EIF3K"/>
    <property type="match status" value="1"/>
</dbReference>
<name>A0A8K0K748_LADFU</name>
<dbReference type="PANTHER" id="PTHR13022">
    <property type="entry name" value="EUKARYOTIC TRANSLATION INITIATION FACTOR 3 SUBUNIT 11"/>
    <property type="match status" value="1"/>
</dbReference>
<evidence type="ECO:0000313" key="7">
    <source>
        <dbReference type="EMBL" id="KAG8229600.1"/>
    </source>
</evidence>
<proteinExistence type="inferred from homology"/>
<keyword evidence="3 5" id="KW-0648">Protein biosynthesis</keyword>
<dbReference type="InterPro" id="IPR016024">
    <property type="entry name" value="ARM-type_fold"/>
</dbReference>
<comment type="subcellular location">
    <subcellularLocation>
        <location evidence="5">Cytoplasm</location>
    </subcellularLocation>
</comment>
<dbReference type="GO" id="GO:0005852">
    <property type="term" value="C:eukaryotic translation initiation factor 3 complex"/>
    <property type="evidence" value="ECO:0007669"/>
    <property type="project" value="UniProtKB-UniRule"/>
</dbReference>
<evidence type="ECO:0000256" key="3">
    <source>
        <dbReference type="ARBA" id="ARBA00022917"/>
    </source>
</evidence>
<dbReference type="InterPro" id="IPR036388">
    <property type="entry name" value="WH-like_DNA-bd_sf"/>
</dbReference>